<dbReference type="AlphaFoldDB" id="C9ZJ30"/>
<feature type="transmembrane region" description="Helical" evidence="1">
    <location>
        <begin position="74"/>
        <end position="96"/>
    </location>
</feature>
<organism evidence="2 3">
    <name type="scientific">Trypanosoma brucei gambiense (strain MHOM/CI/86/DAL972)</name>
    <dbReference type="NCBI Taxonomy" id="679716"/>
    <lineage>
        <taxon>Eukaryota</taxon>
        <taxon>Discoba</taxon>
        <taxon>Euglenozoa</taxon>
        <taxon>Kinetoplastea</taxon>
        <taxon>Metakinetoplastina</taxon>
        <taxon>Trypanosomatida</taxon>
        <taxon>Trypanosomatidae</taxon>
        <taxon>Trypanosoma</taxon>
    </lineage>
</organism>
<dbReference type="Proteomes" id="UP000002316">
    <property type="component" value="Chromosome 2"/>
</dbReference>
<keyword evidence="1" id="KW-0472">Membrane</keyword>
<gene>
    <name evidence="2" type="ORF">TbgDal_II1150</name>
</gene>
<dbReference type="KEGG" id="tbg:TbgDal_II1150"/>
<dbReference type="EMBL" id="FN554965">
    <property type="protein sequence ID" value="CBH09388.1"/>
    <property type="molecule type" value="Genomic_DNA"/>
</dbReference>
<sequence length="143" mass="16193">MQCDTGSMGGGKMCRCWGKVLAGGNHQKGCRASLCKYKYGVKCSFVYPPPLLYPCVACTCWRTSVLPFFSLTPFYFRVVGVFFFPFVINRVPFYFLSLRSLYYFFPHPAPLVVDCIPVRRPLFLQINGLFPPSLTRCATVTVT</sequence>
<proteinExistence type="predicted"/>
<evidence type="ECO:0000256" key="1">
    <source>
        <dbReference type="SAM" id="Phobius"/>
    </source>
</evidence>
<reference evidence="3" key="1">
    <citation type="journal article" date="2010" name="PLoS Negl. Trop. Dis.">
        <title>The genome sequence of Trypanosoma brucei gambiense, causative agent of chronic human african trypanosomiasis.</title>
        <authorList>
            <person name="Jackson A.P."/>
            <person name="Sanders M."/>
            <person name="Berry A."/>
            <person name="McQuillan J."/>
            <person name="Aslett M.A."/>
            <person name="Quail M.A."/>
            <person name="Chukualim B."/>
            <person name="Capewell P."/>
            <person name="MacLeod A."/>
            <person name="Melville S.E."/>
            <person name="Gibson W."/>
            <person name="Barry J.D."/>
            <person name="Berriman M."/>
            <person name="Hertz-Fowler C."/>
        </authorList>
    </citation>
    <scope>NUCLEOTIDE SEQUENCE [LARGE SCALE GENOMIC DNA]</scope>
    <source>
        <strain evidence="3">MHOM/CI/86/DAL972</strain>
    </source>
</reference>
<dbReference type="GeneID" id="23858520"/>
<evidence type="ECO:0000313" key="2">
    <source>
        <dbReference type="EMBL" id="CBH09388.1"/>
    </source>
</evidence>
<name>C9ZJ30_TRYB9</name>
<keyword evidence="1" id="KW-0812">Transmembrane</keyword>
<evidence type="ECO:0000313" key="3">
    <source>
        <dbReference type="Proteomes" id="UP000002316"/>
    </source>
</evidence>
<protein>
    <submittedName>
        <fullName evidence="2">Uncharacterized protein</fullName>
    </submittedName>
</protein>
<accession>C9ZJ30</accession>
<keyword evidence="1" id="KW-1133">Transmembrane helix</keyword>
<dbReference type="RefSeq" id="XP_011771694.1">
    <property type="nucleotide sequence ID" value="XM_011773392.1"/>
</dbReference>